<gene>
    <name evidence="1" type="ORF">BKA55DRAFT_690486</name>
</gene>
<comment type="caution">
    <text evidence="1">The sequence shown here is derived from an EMBL/GenBank/DDBJ whole genome shotgun (WGS) entry which is preliminary data.</text>
</comment>
<keyword evidence="2" id="KW-1185">Reference proteome</keyword>
<name>A0A9P9KAN7_FUSRE</name>
<dbReference type="GeneID" id="70229460"/>
<dbReference type="RefSeq" id="XP_046049575.1">
    <property type="nucleotide sequence ID" value="XM_046199506.1"/>
</dbReference>
<evidence type="ECO:0000313" key="2">
    <source>
        <dbReference type="Proteomes" id="UP000720189"/>
    </source>
</evidence>
<dbReference type="Proteomes" id="UP000720189">
    <property type="component" value="Unassembled WGS sequence"/>
</dbReference>
<accession>A0A9P9KAN7</accession>
<reference evidence="1" key="1">
    <citation type="journal article" date="2021" name="Nat. Commun.">
        <title>Genetic determinants of endophytism in the Arabidopsis root mycobiome.</title>
        <authorList>
            <person name="Mesny F."/>
            <person name="Miyauchi S."/>
            <person name="Thiergart T."/>
            <person name="Pickel B."/>
            <person name="Atanasova L."/>
            <person name="Karlsson M."/>
            <person name="Huettel B."/>
            <person name="Barry K.W."/>
            <person name="Haridas S."/>
            <person name="Chen C."/>
            <person name="Bauer D."/>
            <person name="Andreopoulos W."/>
            <person name="Pangilinan J."/>
            <person name="LaButti K."/>
            <person name="Riley R."/>
            <person name="Lipzen A."/>
            <person name="Clum A."/>
            <person name="Drula E."/>
            <person name="Henrissat B."/>
            <person name="Kohler A."/>
            <person name="Grigoriev I.V."/>
            <person name="Martin F.M."/>
            <person name="Hacquard S."/>
        </authorList>
    </citation>
    <scope>NUCLEOTIDE SEQUENCE</scope>
    <source>
        <strain evidence="1">MPI-CAGE-AT-0023</strain>
    </source>
</reference>
<dbReference type="AlphaFoldDB" id="A0A9P9KAN7"/>
<dbReference type="OrthoDB" id="5105088at2759"/>
<proteinExistence type="predicted"/>
<organism evidence="1 2">
    <name type="scientific">Fusarium redolens</name>
    <dbReference type="NCBI Taxonomy" id="48865"/>
    <lineage>
        <taxon>Eukaryota</taxon>
        <taxon>Fungi</taxon>
        <taxon>Dikarya</taxon>
        <taxon>Ascomycota</taxon>
        <taxon>Pezizomycotina</taxon>
        <taxon>Sordariomycetes</taxon>
        <taxon>Hypocreomycetidae</taxon>
        <taxon>Hypocreales</taxon>
        <taxon>Nectriaceae</taxon>
        <taxon>Fusarium</taxon>
        <taxon>Fusarium redolens species complex</taxon>
    </lineage>
</organism>
<protein>
    <submittedName>
        <fullName evidence="1">Uncharacterized protein</fullName>
    </submittedName>
</protein>
<sequence length="149" mass="17148">MGLQIPRLIAQATHMDNILCINLSLPDQPFPRTNLLLKCHGNLETSPQTSFWYPLMWKWVKANPSADTSHIFPWTKEYAIQALSGESAEQIQAELLDVRTFPNAKRSLWHTDPATETWGKVQETYGSDPKNFYEQRAKAREPSRRALDH</sequence>
<evidence type="ECO:0000313" key="1">
    <source>
        <dbReference type="EMBL" id="KAH7250256.1"/>
    </source>
</evidence>
<dbReference type="EMBL" id="JAGMUX010000008">
    <property type="protein sequence ID" value="KAH7250256.1"/>
    <property type="molecule type" value="Genomic_DNA"/>
</dbReference>